<dbReference type="AlphaFoldDB" id="B6IHW7"/>
<gene>
    <name evidence="1 3" type="ORF">CBG28127</name>
    <name evidence="1" type="ORF">CBG_28127</name>
</gene>
<keyword evidence="2" id="KW-1185">Reference proteome</keyword>
<evidence type="ECO:0000313" key="1">
    <source>
        <dbReference type="EMBL" id="CAR99497.1"/>
    </source>
</evidence>
<dbReference type="CTD" id="68919574"/>
<dbReference type="KEGG" id="cbr:CBG_28127"/>
<dbReference type="Proteomes" id="UP000008549">
    <property type="component" value="Unassembled WGS sequence"/>
</dbReference>
<dbReference type="RefSeq" id="XP_045099060.1">
    <property type="nucleotide sequence ID" value="XM_045240817.1"/>
</dbReference>
<dbReference type="WormBase" id="CBG28127">
    <property type="protein sequence ID" value="CBP30886"/>
    <property type="gene ID" value="WBGene00089541"/>
</dbReference>
<protein>
    <submittedName>
        <fullName evidence="1">Protein CBG28127</fullName>
    </submittedName>
</protein>
<dbReference type="HOGENOM" id="CLU_2415279_0_0_1"/>
<proteinExistence type="predicted"/>
<dbReference type="EMBL" id="HE601530">
    <property type="protein sequence ID" value="CAR99497.1"/>
    <property type="molecule type" value="Genomic_DNA"/>
</dbReference>
<sequence>MLMPTVGLDELLFDAAWPGVERDRTLKILVLIYPAHSWLLAQHRTAEDFDGESLGFFGSMDNNNETTMKSIVIQHVFVLCCLIGSDTRVVVA</sequence>
<accession>B6IHW7</accession>
<reference evidence="1 2" key="2">
    <citation type="journal article" date="2011" name="PLoS Genet.">
        <title>Caenorhabditis briggsae recombinant inbred line genotypes reveal inter-strain incompatibility and the evolution of recombination.</title>
        <authorList>
            <person name="Ross J.A."/>
            <person name="Koboldt D.C."/>
            <person name="Staisch J.E."/>
            <person name="Chamberlin H.M."/>
            <person name="Gupta B.P."/>
            <person name="Miller R.D."/>
            <person name="Baird S.E."/>
            <person name="Haag E.S."/>
        </authorList>
    </citation>
    <scope>NUCLEOTIDE SEQUENCE [LARGE SCALE GENOMIC DNA]</scope>
    <source>
        <strain evidence="1 2">AF16</strain>
    </source>
</reference>
<reference evidence="1 2" key="1">
    <citation type="journal article" date="2003" name="PLoS Biol.">
        <title>The genome sequence of Caenorhabditis briggsae: a platform for comparative genomics.</title>
        <authorList>
            <person name="Stein L.D."/>
            <person name="Bao Z."/>
            <person name="Blasiar D."/>
            <person name="Blumenthal T."/>
            <person name="Brent M.R."/>
            <person name="Chen N."/>
            <person name="Chinwalla A."/>
            <person name="Clarke L."/>
            <person name="Clee C."/>
            <person name="Coghlan A."/>
            <person name="Coulson A."/>
            <person name="D'Eustachio P."/>
            <person name="Fitch D.H."/>
            <person name="Fulton L.A."/>
            <person name="Fulton R.E."/>
            <person name="Griffiths-Jones S."/>
            <person name="Harris T.W."/>
            <person name="Hillier L.W."/>
            <person name="Kamath R."/>
            <person name="Kuwabara P.E."/>
            <person name="Mardis E.R."/>
            <person name="Marra M.A."/>
            <person name="Miner T.L."/>
            <person name="Minx P."/>
            <person name="Mullikin J.C."/>
            <person name="Plumb R.W."/>
            <person name="Rogers J."/>
            <person name="Schein J.E."/>
            <person name="Sohrmann M."/>
            <person name="Spieth J."/>
            <person name="Stajich J.E."/>
            <person name="Wei C."/>
            <person name="Willey D."/>
            <person name="Wilson R.K."/>
            <person name="Durbin R."/>
            <person name="Waterston R.H."/>
        </authorList>
    </citation>
    <scope>NUCLEOTIDE SEQUENCE [LARGE SCALE GENOMIC DNA]</scope>
    <source>
        <strain evidence="1 2">AF16</strain>
    </source>
</reference>
<organism evidence="1 2">
    <name type="scientific">Caenorhabditis briggsae</name>
    <dbReference type="NCBI Taxonomy" id="6238"/>
    <lineage>
        <taxon>Eukaryota</taxon>
        <taxon>Metazoa</taxon>
        <taxon>Ecdysozoa</taxon>
        <taxon>Nematoda</taxon>
        <taxon>Chromadorea</taxon>
        <taxon>Rhabditida</taxon>
        <taxon>Rhabditina</taxon>
        <taxon>Rhabditomorpha</taxon>
        <taxon>Rhabditoidea</taxon>
        <taxon>Rhabditidae</taxon>
        <taxon>Peloderinae</taxon>
        <taxon>Caenorhabditis</taxon>
    </lineage>
</organism>
<dbReference type="GeneID" id="68919574"/>
<name>B6IHW7_CAEBR</name>
<evidence type="ECO:0000313" key="2">
    <source>
        <dbReference type="Proteomes" id="UP000008549"/>
    </source>
</evidence>
<dbReference type="InParanoid" id="B6IHW7"/>
<evidence type="ECO:0000313" key="3">
    <source>
        <dbReference type="WormBase" id="CBG28127"/>
    </source>
</evidence>